<gene>
    <name evidence="2" type="ORF">CLIM01_08121</name>
</gene>
<evidence type="ECO:0000313" key="2">
    <source>
        <dbReference type="EMBL" id="KAK0374527.1"/>
    </source>
</evidence>
<keyword evidence="3" id="KW-1185">Reference proteome</keyword>
<feature type="region of interest" description="Disordered" evidence="1">
    <location>
        <begin position="1"/>
        <end position="33"/>
    </location>
</feature>
<name>A0ABQ9PSL4_9PEZI</name>
<proteinExistence type="predicted"/>
<comment type="caution">
    <text evidence="2">The sequence shown here is derived from an EMBL/GenBank/DDBJ whole genome shotgun (WGS) entry which is preliminary data.</text>
</comment>
<sequence>MEISDDEDEDVDEDVDEEYEEYKDDENDSVEMLDASSVDSFVEDDGEKDEEELADITALAKVFSTIDEGFAVQKLK</sequence>
<feature type="compositionally biased region" description="Acidic residues" evidence="1">
    <location>
        <begin position="1"/>
        <end position="31"/>
    </location>
</feature>
<dbReference type="EMBL" id="JARUPT010000248">
    <property type="protein sequence ID" value="KAK0374527.1"/>
    <property type="molecule type" value="Genomic_DNA"/>
</dbReference>
<organism evidence="2 3">
    <name type="scientific">Colletotrichum limetticola</name>
    <dbReference type="NCBI Taxonomy" id="1209924"/>
    <lineage>
        <taxon>Eukaryota</taxon>
        <taxon>Fungi</taxon>
        <taxon>Dikarya</taxon>
        <taxon>Ascomycota</taxon>
        <taxon>Pezizomycotina</taxon>
        <taxon>Sordariomycetes</taxon>
        <taxon>Hypocreomycetidae</taxon>
        <taxon>Glomerellales</taxon>
        <taxon>Glomerellaceae</taxon>
        <taxon>Colletotrichum</taxon>
        <taxon>Colletotrichum acutatum species complex</taxon>
    </lineage>
</organism>
<protein>
    <submittedName>
        <fullName evidence="2">Uncharacterized protein</fullName>
    </submittedName>
</protein>
<dbReference type="Proteomes" id="UP001169217">
    <property type="component" value="Unassembled WGS sequence"/>
</dbReference>
<evidence type="ECO:0000256" key="1">
    <source>
        <dbReference type="SAM" id="MobiDB-lite"/>
    </source>
</evidence>
<evidence type="ECO:0000313" key="3">
    <source>
        <dbReference type="Proteomes" id="UP001169217"/>
    </source>
</evidence>
<reference evidence="2" key="1">
    <citation type="submission" date="2023-04" db="EMBL/GenBank/DDBJ databases">
        <title>Colletotrichum limetticola genome sequence.</title>
        <authorList>
            <person name="Baroncelli R."/>
        </authorList>
    </citation>
    <scope>NUCLEOTIDE SEQUENCE</scope>
    <source>
        <strain evidence="2">KLA-Anderson</strain>
    </source>
</reference>
<accession>A0ABQ9PSL4</accession>